<keyword evidence="1" id="KW-1133">Transmembrane helix</keyword>
<reference evidence="2" key="1">
    <citation type="submission" date="2020-01" db="EMBL/GenBank/DDBJ databases">
        <title>Genome sequence of Kobresia littledalei, the first chromosome-level genome in the family Cyperaceae.</title>
        <authorList>
            <person name="Qu G."/>
        </authorList>
    </citation>
    <scope>NUCLEOTIDE SEQUENCE</scope>
    <source>
        <strain evidence="2">C.B.Clarke</strain>
        <tissue evidence="2">Leaf</tissue>
    </source>
</reference>
<dbReference type="AlphaFoldDB" id="A0A833RAA8"/>
<evidence type="ECO:0000313" key="2">
    <source>
        <dbReference type="EMBL" id="KAF3337712.1"/>
    </source>
</evidence>
<keyword evidence="1" id="KW-0472">Membrane</keyword>
<name>A0A833RAA8_9POAL</name>
<keyword evidence="1" id="KW-0812">Transmembrane</keyword>
<keyword evidence="2" id="KW-0808">Transferase</keyword>
<keyword evidence="3" id="KW-1185">Reference proteome</keyword>
<keyword evidence="2" id="KW-0328">Glycosyltransferase</keyword>
<feature type="transmembrane region" description="Helical" evidence="1">
    <location>
        <begin position="6"/>
        <end position="27"/>
    </location>
</feature>
<protein>
    <submittedName>
        <fullName evidence="2">Alpha-(1,4)-fucosyltransferase</fullName>
    </submittedName>
</protein>
<proteinExistence type="predicted"/>
<dbReference type="GO" id="GO:0016757">
    <property type="term" value="F:glycosyltransferase activity"/>
    <property type="evidence" value="ECO:0007669"/>
    <property type="project" value="UniProtKB-KW"/>
</dbReference>
<evidence type="ECO:0000313" key="3">
    <source>
        <dbReference type="Proteomes" id="UP000623129"/>
    </source>
</evidence>
<sequence>MTNSNFNFRYLIPIIGAALLCNVFLFLNLNFSTYSVLPASDASVSSPVTTTEAVSTPSPVILTAVDSIGSRPKSPLLTLSMTFDRWDREIGRERFQAKFKYYTPNASTVQDIDRYDCSELKMSHASMHVI</sequence>
<gene>
    <name evidence="2" type="ORF">FCM35_KLT18299</name>
</gene>
<accession>A0A833RAA8</accession>
<evidence type="ECO:0000256" key="1">
    <source>
        <dbReference type="SAM" id="Phobius"/>
    </source>
</evidence>
<organism evidence="2 3">
    <name type="scientific">Carex littledalei</name>
    <dbReference type="NCBI Taxonomy" id="544730"/>
    <lineage>
        <taxon>Eukaryota</taxon>
        <taxon>Viridiplantae</taxon>
        <taxon>Streptophyta</taxon>
        <taxon>Embryophyta</taxon>
        <taxon>Tracheophyta</taxon>
        <taxon>Spermatophyta</taxon>
        <taxon>Magnoliopsida</taxon>
        <taxon>Liliopsida</taxon>
        <taxon>Poales</taxon>
        <taxon>Cyperaceae</taxon>
        <taxon>Cyperoideae</taxon>
        <taxon>Cariceae</taxon>
        <taxon>Carex</taxon>
        <taxon>Carex subgen. Euthyceras</taxon>
    </lineage>
</organism>
<dbReference type="EMBL" id="SWLB01000006">
    <property type="protein sequence ID" value="KAF3337712.1"/>
    <property type="molecule type" value="Genomic_DNA"/>
</dbReference>
<dbReference type="Proteomes" id="UP000623129">
    <property type="component" value="Unassembled WGS sequence"/>
</dbReference>
<comment type="caution">
    <text evidence="2">The sequence shown here is derived from an EMBL/GenBank/DDBJ whole genome shotgun (WGS) entry which is preliminary data.</text>
</comment>